<dbReference type="OrthoDB" id="194277at2759"/>
<keyword evidence="2" id="KW-1185">Reference proteome</keyword>
<dbReference type="Proteomes" id="UP001165065">
    <property type="component" value="Unassembled WGS sequence"/>
</dbReference>
<gene>
    <name evidence="1" type="ORF">TrCOL_g10799</name>
</gene>
<organism evidence="1 2">
    <name type="scientific">Triparma columacea</name>
    <dbReference type="NCBI Taxonomy" id="722753"/>
    <lineage>
        <taxon>Eukaryota</taxon>
        <taxon>Sar</taxon>
        <taxon>Stramenopiles</taxon>
        <taxon>Ochrophyta</taxon>
        <taxon>Bolidophyceae</taxon>
        <taxon>Parmales</taxon>
        <taxon>Triparmaceae</taxon>
        <taxon>Triparma</taxon>
    </lineage>
</organism>
<comment type="caution">
    <text evidence="1">The sequence shown here is derived from an EMBL/GenBank/DDBJ whole genome shotgun (WGS) entry which is preliminary data.</text>
</comment>
<accession>A0A9W7FZ52</accession>
<evidence type="ECO:0000313" key="1">
    <source>
        <dbReference type="EMBL" id="GMI25135.1"/>
    </source>
</evidence>
<dbReference type="EMBL" id="BRYA01000603">
    <property type="protein sequence ID" value="GMI25135.1"/>
    <property type="molecule type" value="Genomic_DNA"/>
</dbReference>
<proteinExistence type="predicted"/>
<sequence length="205" mass="21920">MINNPLGSIKTNIDSFALQSTIPISPSVTALNSLHGKASSFLPIDQISLEAPSPLCVPILGVAPVPYSLVQACEPTTLTPFGKLSYSFINADPLSGGQGMVVLEGSATLYDNPNAQLISFVTNGHSVGLTVVGEDAEVLFVVDMNRKAVRERKFYLTHDGGGDCTVQVYNEVQGEILGEVVMVKVEWEESMGGTKTGFSEETEYF</sequence>
<name>A0A9W7FZ52_9STRA</name>
<dbReference type="AlphaFoldDB" id="A0A9W7FZ52"/>
<protein>
    <submittedName>
        <fullName evidence="1">Uncharacterized protein</fullName>
    </submittedName>
</protein>
<evidence type="ECO:0000313" key="2">
    <source>
        <dbReference type="Proteomes" id="UP001165065"/>
    </source>
</evidence>
<reference evidence="2" key="1">
    <citation type="journal article" date="2023" name="Commun. Biol.">
        <title>Genome analysis of Parmales, the sister group of diatoms, reveals the evolutionary specialization of diatoms from phago-mixotrophs to photoautotrophs.</title>
        <authorList>
            <person name="Ban H."/>
            <person name="Sato S."/>
            <person name="Yoshikawa S."/>
            <person name="Yamada K."/>
            <person name="Nakamura Y."/>
            <person name="Ichinomiya M."/>
            <person name="Sato N."/>
            <person name="Blanc-Mathieu R."/>
            <person name="Endo H."/>
            <person name="Kuwata A."/>
            <person name="Ogata H."/>
        </authorList>
    </citation>
    <scope>NUCLEOTIDE SEQUENCE [LARGE SCALE GENOMIC DNA]</scope>
</reference>